<protein>
    <submittedName>
        <fullName evidence="2">Uncharacterized protein</fullName>
    </submittedName>
</protein>
<reference evidence="2" key="1">
    <citation type="submission" date="2020-11" db="EMBL/GenBank/DDBJ databases">
        <authorList>
            <person name="Tran Van P."/>
        </authorList>
    </citation>
    <scope>NUCLEOTIDE SEQUENCE</scope>
</reference>
<dbReference type="AlphaFoldDB" id="A0A7R8WCA5"/>
<dbReference type="EMBL" id="OB661249">
    <property type="protein sequence ID" value="CAD7227765.1"/>
    <property type="molecule type" value="Genomic_DNA"/>
</dbReference>
<feature type="compositionally biased region" description="Acidic residues" evidence="1">
    <location>
        <begin position="74"/>
        <end position="85"/>
    </location>
</feature>
<accession>A0A7R8WCA5</accession>
<feature type="compositionally biased region" description="Low complexity" evidence="1">
    <location>
        <begin position="146"/>
        <end position="157"/>
    </location>
</feature>
<evidence type="ECO:0000313" key="2">
    <source>
        <dbReference type="EMBL" id="CAD7227765.1"/>
    </source>
</evidence>
<evidence type="ECO:0000256" key="1">
    <source>
        <dbReference type="SAM" id="MobiDB-lite"/>
    </source>
</evidence>
<organism evidence="2">
    <name type="scientific">Cyprideis torosa</name>
    <dbReference type="NCBI Taxonomy" id="163714"/>
    <lineage>
        <taxon>Eukaryota</taxon>
        <taxon>Metazoa</taxon>
        <taxon>Ecdysozoa</taxon>
        <taxon>Arthropoda</taxon>
        <taxon>Crustacea</taxon>
        <taxon>Oligostraca</taxon>
        <taxon>Ostracoda</taxon>
        <taxon>Podocopa</taxon>
        <taxon>Podocopida</taxon>
        <taxon>Cytherocopina</taxon>
        <taxon>Cytheroidea</taxon>
        <taxon>Cytherideidae</taxon>
        <taxon>Cyprideis</taxon>
    </lineage>
</organism>
<feature type="region of interest" description="Disordered" evidence="1">
    <location>
        <begin position="72"/>
        <end position="102"/>
    </location>
</feature>
<feature type="region of interest" description="Disordered" evidence="1">
    <location>
        <begin position="117"/>
        <end position="171"/>
    </location>
</feature>
<proteinExistence type="predicted"/>
<name>A0A7R8WCA5_9CRUS</name>
<sequence>MPTESDYKRMVLKEADKDGTGVTYAEIQAALGKMYGLQGTDLLEHLQKALKELLGASKIVSDTADVDAAKFDLPADDEKFEDAESESPAKKDGNLENGSHLSQATWESLPSGFCSQGFPLSSTTSKPVLRNLEPQSPRTPGTYGRSSLKSSSAGAASETLSPLLRVPQVNP</sequence>
<gene>
    <name evidence="2" type="ORF">CTOB1V02_LOCUS5663</name>
</gene>